<dbReference type="EMBL" id="BPLR01002649">
    <property type="protein sequence ID" value="GIX76098.1"/>
    <property type="molecule type" value="Genomic_DNA"/>
</dbReference>
<sequence length="98" mass="10701">MPKIPKPVTNTNQPKTFTSTFSNPKVSYASLLTPPQPQISTPEISSPLNTIKDIIMDPEILQLLSALHKVLPSIKECKDPISKMFLLVQAASSALNTN</sequence>
<keyword evidence="3" id="KW-1185">Reference proteome</keyword>
<protein>
    <submittedName>
        <fullName evidence="2">Uncharacterized protein</fullName>
    </submittedName>
</protein>
<dbReference type="Proteomes" id="UP001054945">
    <property type="component" value="Unassembled WGS sequence"/>
</dbReference>
<proteinExistence type="predicted"/>
<feature type="region of interest" description="Disordered" evidence="1">
    <location>
        <begin position="1"/>
        <end position="21"/>
    </location>
</feature>
<organism evidence="2 3">
    <name type="scientific">Caerostris extrusa</name>
    <name type="common">Bark spider</name>
    <name type="synonym">Caerostris bankana</name>
    <dbReference type="NCBI Taxonomy" id="172846"/>
    <lineage>
        <taxon>Eukaryota</taxon>
        <taxon>Metazoa</taxon>
        <taxon>Ecdysozoa</taxon>
        <taxon>Arthropoda</taxon>
        <taxon>Chelicerata</taxon>
        <taxon>Arachnida</taxon>
        <taxon>Araneae</taxon>
        <taxon>Araneomorphae</taxon>
        <taxon>Entelegynae</taxon>
        <taxon>Araneoidea</taxon>
        <taxon>Araneidae</taxon>
        <taxon>Caerostris</taxon>
    </lineage>
</organism>
<accession>A0AAV4MWH4</accession>
<gene>
    <name evidence="2" type="ORF">CEXT_460961</name>
</gene>
<evidence type="ECO:0000313" key="3">
    <source>
        <dbReference type="Proteomes" id="UP001054945"/>
    </source>
</evidence>
<comment type="caution">
    <text evidence="2">The sequence shown here is derived from an EMBL/GenBank/DDBJ whole genome shotgun (WGS) entry which is preliminary data.</text>
</comment>
<feature type="compositionally biased region" description="Polar residues" evidence="1">
    <location>
        <begin position="8"/>
        <end position="21"/>
    </location>
</feature>
<dbReference type="AlphaFoldDB" id="A0AAV4MWH4"/>
<name>A0AAV4MWH4_CAEEX</name>
<evidence type="ECO:0000256" key="1">
    <source>
        <dbReference type="SAM" id="MobiDB-lite"/>
    </source>
</evidence>
<evidence type="ECO:0000313" key="2">
    <source>
        <dbReference type="EMBL" id="GIX76098.1"/>
    </source>
</evidence>
<reference evidence="2 3" key="1">
    <citation type="submission" date="2021-06" db="EMBL/GenBank/DDBJ databases">
        <title>Caerostris extrusa draft genome.</title>
        <authorList>
            <person name="Kono N."/>
            <person name="Arakawa K."/>
        </authorList>
    </citation>
    <scope>NUCLEOTIDE SEQUENCE [LARGE SCALE GENOMIC DNA]</scope>
</reference>